<organism evidence="10 11">
    <name type="scientific">Candidatus Lachnoclostridium stercorigallinarum</name>
    <dbReference type="NCBI Taxonomy" id="2838634"/>
    <lineage>
        <taxon>Bacteria</taxon>
        <taxon>Bacillati</taxon>
        <taxon>Bacillota</taxon>
        <taxon>Clostridia</taxon>
        <taxon>Lachnospirales</taxon>
        <taxon>Lachnospiraceae</taxon>
    </lineage>
</organism>
<dbReference type="InterPro" id="IPR027417">
    <property type="entry name" value="P-loop_NTPase"/>
</dbReference>
<evidence type="ECO:0000256" key="5">
    <source>
        <dbReference type="ARBA" id="ARBA00022741"/>
    </source>
</evidence>
<evidence type="ECO:0000256" key="2">
    <source>
        <dbReference type="ARBA" id="ARBA00022448"/>
    </source>
</evidence>
<evidence type="ECO:0000256" key="3">
    <source>
        <dbReference type="ARBA" id="ARBA00022475"/>
    </source>
</evidence>
<dbReference type="GO" id="GO:0005886">
    <property type="term" value="C:plasma membrane"/>
    <property type="evidence" value="ECO:0007669"/>
    <property type="project" value="UniProtKB-SubCell"/>
</dbReference>
<keyword evidence="6 10" id="KW-0067">ATP-binding</keyword>
<evidence type="ECO:0000259" key="9">
    <source>
        <dbReference type="PROSITE" id="PS50893"/>
    </source>
</evidence>
<keyword evidence="3" id="KW-1003">Cell membrane</keyword>
<dbReference type="SUPFAM" id="SSF52540">
    <property type="entry name" value="P-loop containing nucleoside triphosphate hydrolases"/>
    <property type="match status" value="2"/>
</dbReference>
<dbReference type="GO" id="GO:0005524">
    <property type="term" value="F:ATP binding"/>
    <property type="evidence" value="ECO:0007669"/>
    <property type="project" value="UniProtKB-KW"/>
</dbReference>
<accession>A0A9D2GGP4</accession>
<dbReference type="CDD" id="cd03215">
    <property type="entry name" value="ABC_Carb_Monos_II"/>
    <property type="match status" value="1"/>
</dbReference>
<dbReference type="FunFam" id="3.40.50.300:FF:000127">
    <property type="entry name" value="Ribose import ATP-binding protein RbsA"/>
    <property type="match status" value="1"/>
</dbReference>
<reference evidence="10" key="1">
    <citation type="journal article" date="2021" name="PeerJ">
        <title>Extensive microbial diversity within the chicken gut microbiome revealed by metagenomics and culture.</title>
        <authorList>
            <person name="Gilroy R."/>
            <person name="Ravi A."/>
            <person name="Getino M."/>
            <person name="Pursley I."/>
            <person name="Horton D.L."/>
            <person name="Alikhan N.F."/>
            <person name="Baker D."/>
            <person name="Gharbi K."/>
            <person name="Hall N."/>
            <person name="Watson M."/>
            <person name="Adriaenssens E.M."/>
            <person name="Foster-Nyarko E."/>
            <person name="Jarju S."/>
            <person name="Secka A."/>
            <person name="Antonio M."/>
            <person name="Oren A."/>
            <person name="Chaudhuri R.R."/>
            <person name="La Ragione R."/>
            <person name="Hildebrand F."/>
            <person name="Pallen M.J."/>
        </authorList>
    </citation>
    <scope>NUCLEOTIDE SEQUENCE</scope>
    <source>
        <strain evidence="10">ChiBcec1-1093</strain>
    </source>
</reference>
<dbReference type="AlphaFoldDB" id="A0A9D2GGP4"/>
<dbReference type="PANTHER" id="PTHR43790">
    <property type="entry name" value="CARBOHYDRATE TRANSPORT ATP-BINDING PROTEIN MG119-RELATED"/>
    <property type="match status" value="1"/>
</dbReference>
<dbReference type="EMBL" id="DXBC01000023">
    <property type="protein sequence ID" value="HIZ78421.1"/>
    <property type="molecule type" value="Genomic_DNA"/>
</dbReference>
<dbReference type="GO" id="GO:0016887">
    <property type="term" value="F:ATP hydrolysis activity"/>
    <property type="evidence" value="ECO:0007669"/>
    <property type="project" value="InterPro"/>
</dbReference>
<dbReference type="PROSITE" id="PS00211">
    <property type="entry name" value="ABC_TRANSPORTER_1"/>
    <property type="match status" value="1"/>
</dbReference>
<keyword evidence="4" id="KW-0677">Repeat</keyword>
<evidence type="ECO:0000256" key="8">
    <source>
        <dbReference type="ARBA" id="ARBA00023136"/>
    </source>
</evidence>
<dbReference type="Proteomes" id="UP000824101">
    <property type="component" value="Unassembled WGS sequence"/>
</dbReference>
<dbReference type="SMART" id="SM00382">
    <property type="entry name" value="AAA"/>
    <property type="match status" value="2"/>
</dbReference>
<name>A0A9D2GGP4_9FIRM</name>
<reference evidence="10" key="2">
    <citation type="submission" date="2021-04" db="EMBL/GenBank/DDBJ databases">
        <authorList>
            <person name="Gilroy R."/>
        </authorList>
    </citation>
    <scope>NUCLEOTIDE SEQUENCE</scope>
    <source>
        <strain evidence="10">ChiBcec1-1093</strain>
    </source>
</reference>
<dbReference type="InterPro" id="IPR050107">
    <property type="entry name" value="ABC_carbohydrate_import_ATPase"/>
</dbReference>
<evidence type="ECO:0000313" key="11">
    <source>
        <dbReference type="Proteomes" id="UP000824101"/>
    </source>
</evidence>
<keyword evidence="7" id="KW-1278">Translocase</keyword>
<sequence length="508" mass="56554">MSGRRKQEGHVGSEIVLRAENINKSFPGVKVLSDVSFDLRKGEVHILLGENGAGKSTLMKIFSGLYSVDSGTIYVNEEPVTIRNTKDSQDLGIAIIYQEFDLVPYLTVAQNIFLGREPLKGGRIDRGLMRKKSREYLDFLKANVDVDAKVCTLGVAQQQLVEVAKALSQNARILIMDEPTATLSDSEIESLFETIRRLQKEGVSIIYISHRLQELKQIGSRVTVLRDGMTICTEDIRKISMDEMVRRMVGREVSQKRVRLENTVREETALKVSHLCRGKVLKDVSLEVRKGEIVALAGLVGAGRTELAHAIFGIDRIDSGEIEILGKKMEKPTPGKCVKSGLGLLPESRKENGLTLTLPIFQNVCQAAMDKVTRWGVLNLKRERMASEKYIKDLNVVCTGPDIEPLYLSGGNQQKVVIGKWLFTESKVLIFDEPTRGIDVGAREEIYHIIDNLAREGAAILVISSDLQEVLSISDRIYVMREGRIAGEMSYEEASQELIMSYASGGRE</sequence>
<evidence type="ECO:0000256" key="7">
    <source>
        <dbReference type="ARBA" id="ARBA00022967"/>
    </source>
</evidence>
<dbReference type="CDD" id="cd03216">
    <property type="entry name" value="ABC_Carb_Monos_I"/>
    <property type="match status" value="1"/>
</dbReference>
<evidence type="ECO:0000256" key="1">
    <source>
        <dbReference type="ARBA" id="ARBA00004202"/>
    </source>
</evidence>
<dbReference type="InterPro" id="IPR003593">
    <property type="entry name" value="AAA+_ATPase"/>
</dbReference>
<keyword evidence="8" id="KW-0472">Membrane</keyword>
<proteinExistence type="predicted"/>
<comment type="subcellular location">
    <subcellularLocation>
        <location evidence="1">Cell membrane</location>
        <topology evidence="1">Peripheral membrane protein</topology>
    </subcellularLocation>
</comment>
<keyword evidence="5" id="KW-0547">Nucleotide-binding</keyword>
<evidence type="ECO:0000256" key="4">
    <source>
        <dbReference type="ARBA" id="ARBA00022737"/>
    </source>
</evidence>
<dbReference type="Pfam" id="PF00005">
    <property type="entry name" value="ABC_tran"/>
    <property type="match status" value="2"/>
</dbReference>
<feature type="domain" description="ABC transporter" evidence="9">
    <location>
        <begin position="17"/>
        <end position="252"/>
    </location>
</feature>
<keyword evidence="2" id="KW-0813">Transport</keyword>
<dbReference type="Gene3D" id="3.40.50.300">
    <property type="entry name" value="P-loop containing nucleotide triphosphate hydrolases"/>
    <property type="match status" value="2"/>
</dbReference>
<evidence type="ECO:0000256" key="6">
    <source>
        <dbReference type="ARBA" id="ARBA00022840"/>
    </source>
</evidence>
<dbReference type="PROSITE" id="PS50893">
    <property type="entry name" value="ABC_TRANSPORTER_2"/>
    <property type="match status" value="2"/>
</dbReference>
<gene>
    <name evidence="10" type="ORF">IAA17_01325</name>
</gene>
<dbReference type="InterPro" id="IPR017871">
    <property type="entry name" value="ABC_transporter-like_CS"/>
</dbReference>
<dbReference type="PANTHER" id="PTHR43790:SF9">
    <property type="entry name" value="GALACTOFURANOSE TRANSPORTER ATP-BINDING PROTEIN YTFR"/>
    <property type="match status" value="1"/>
</dbReference>
<evidence type="ECO:0000313" key="10">
    <source>
        <dbReference type="EMBL" id="HIZ78421.1"/>
    </source>
</evidence>
<comment type="caution">
    <text evidence="10">The sequence shown here is derived from an EMBL/GenBank/DDBJ whole genome shotgun (WGS) entry which is preliminary data.</text>
</comment>
<dbReference type="InterPro" id="IPR003439">
    <property type="entry name" value="ABC_transporter-like_ATP-bd"/>
</dbReference>
<protein>
    <submittedName>
        <fullName evidence="10">Sugar ABC transporter ATP-binding protein</fullName>
    </submittedName>
</protein>
<feature type="domain" description="ABC transporter" evidence="9">
    <location>
        <begin position="258"/>
        <end position="507"/>
    </location>
</feature>